<evidence type="ECO:0000313" key="2">
    <source>
        <dbReference type="EMBL" id="OPC65170.1"/>
    </source>
</evidence>
<accession>A0A1T3MLL5</accession>
<evidence type="ECO:0000313" key="3">
    <source>
        <dbReference type="Proteomes" id="UP000190813"/>
    </source>
</evidence>
<reference evidence="2 3" key="1">
    <citation type="submission" date="2016-06" db="EMBL/GenBank/DDBJ databases">
        <title>Revisiting the taxonomy of the Elizabethkingia Genus based on Whole-Genome Sequencing, Optical Mapping, and MALDI-TOF.</title>
        <authorList>
            <person name="Nicholson A.C."/>
        </authorList>
    </citation>
    <scope>NUCLEOTIDE SEQUENCE [LARGE SCALE GENOMIC DNA]</scope>
    <source>
        <strain evidence="2 3">G4070</strain>
    </source>
</reference>
<organism evidence="2 3">
    <name type="scientific">Elizabethkingia occulta</name>
    <dbReference type="NCBI Taxonomy" id="1867263"/>
    <lineage>
        <taxon>Bacteria</taxon>
        <taxon>Pseudomonadati</taxon>
        <taxon>Bacteroidota</taxon>
        <taxon>Flavobacteriia</taxon>
        <taxon>Flavobacteriales</taxon>
        <taxon>Weeksellaceae</taxon>
        <taxon>Elizabethkingia</taxon>
    </lineage>
</organism>
<keyword evidence="1" id="KW-1133">Transmembrane helix</keyword>
<comment type="caution">
    <text evidence="2">The sequence shown here is derived from an EMBL/GenBank/DDBJ whole genome shotgun (WGS) entry which is preliminary data.</text>
</comment>
<dbReference type="AlphaFoldDB" id="A0A1T3MLL5"/>
<feature type="transmembrane region" description="Helical" evidence="1">
    <location>
        <begin position="5"/>
        <end position="28"/>
    </location>
</feature>
<keyword evidence="3" id="KW-1185">Reference proteome</keyword>
<name>A0A1T3MLL5_9FLAO</name>
<keyword evidence="1" id="KW-0472">Membrane</keyword>
<gene>
    <name evidence="2" type="ORF">BAZ10_03820</name>
</gene>
<sequence length="64" mass="7319">MTFNLLSIVAGICYITLGIFVIMYKFFIVELGEAAAYPLGGLLIIYGVFRLIRVVNKFRKRNEE</sequence>
<keyword evidence="1" id="KW-0812">Transmembrane</keyword>
<evidence type="ECO:0000256" key="1">
    <source>
        <dbReference type="SAM" id="Phobius"/>
    </source>
</evidence>
<proteinExistence type="predicted"/>
<dbReference type="GeneID" id="93134371"/>
<feature type="transmembrane region" description="Helical" evidence="1">
    <location>
        <begin position="34"/>
        <end position="52"/>
    </location>
</feature>
<dbReference type="RefSeq" id="WP_034867952.1">
    <property type="nucleotide sequence ID" value="NZ_CBCSBR010000002.1"/>
</dbReference>
<dbReference type="Proteomes" id="UP000190813">
    <property type="component" value="Unassembled WGS sequence"/>
</dbReference>
<protein>
    <submittedName>
        <fullName evidence="2">C4-dicarboxylate ABC transporter</fullName>
    </submittedName>
</protein>
<dbReference type="EMBL" id="MAHX01000015">
    <property type="protein sequence ID" value="OPC65170.1"/>
    <property type="molecule type" value="Genomic_DNA"/>
</dbReference>